<sequence>MTLFRKLPLWISRAFGASLVLLCGFFVAGFSTATLAKSVDEKQLSIPTVGACSTRYPLVENPRIPTQDGDVEQSLIDSFGADRLWMGQGNIEIMDTLDTGLAQPGLRVHYPAKSSSPSDSKQNDDVPRGGAGFYTKPHELAGAERACLRYQVFFPEGFDFVKGGKLPGLYGGEAPSGGTPATGENGFTLRFMWRKNGQGELYEYVVNQPGDYGASSGRGRWTFDTGRWVTLEQEIVLNTPGKEDGLARVWVDGQPVLEQQGIVYRTSEDVTIDGIMFSTFFGGTGKGWRTPRDQAVDFADFRLYAPQSR</sequence>
<evidence type="ECO:0000313" key="3">
    <source>
        <dbReference type="EMBL" id="QEA40487.1"/>
    </source>
</evidence>
<evidence type="ECO:0000256" key="1">
    <source>
        <dbReference type="SAM" id="MobiDB-lite"/>
    </source>
</evidence>
<dbReference type="EMBL" id="CP042382">
    <property type="protein sequence ID" value="QEA40487.1"/>
    <property type="molecule type" value="Genomic_DNA"/>
</dbReference>
<dbReference type="AlphaFoldDB" id="A0A5B8SWH3"/>
<accession>A0A5B8SWH3</accession>
<gene>
    <name evidence="3" type="ORF">FGL86_16330</name>
</gene>
<dbReference type="Gene3D" id="2.60.120.200">
    <property type="match status" value="1"/>
</dbReference>
<evidence type="ECO:0000313" key="4">
    <source>
        <dbReference type="Proteomes" id="UP000321272"/>
    </source>
</evidence>
<feature type="region of interest" description="Disordered" evidence="1">
    <location>
        <begin position="108"/>
        <end position="133"/>
    </location>
</feature>
<feature type="domain" description="Polysaccharide lyase 14" evidence="2">
    <location>
        <begin position="103"/>
        <end position="301"/>
    </location>
</feature>
<dbReference type="KEGG" id="paur:FGL86_16330"/>
<proteinExistence type="predicted"/>
<dbReference type="RefSeq" id="WP_147185754.1">
    <property type="nucleotide sequence ID" value="NZ_CP042382.1"/>
</dbReference>
<dbReference type="Proteomes" id="UP000321272">
    <property type="component" value="Chromosome"/>
</dbReference>
<organism evidence="3 4">
    <name type="scientific">Pistricoccus aurantiacus</name>
    <dbReference type="NCBI Taxonomy" id="1883414"/>
    <lineage>
        <taxon>Bacteria</taxon>
        <taxon>Pseudomonadati</taxon>
        <taxon>Pseudomonadota</taxon>
        <taxon>Gammaproteobacteria</taxon>
        <taxon>Oceanospirillales</taxon>
        <taxon>Halomonadaceae</taxon>
        <taxon>Pistricoccus</taxon>
    </lineage>
</organism>
<dbReference type="OrthoDB" id="7552220at2"/>
<dbReference type="PANTHER" id="PTHR40124:SF1">
    <property type="entry name" value="DISAGGREGATASE RELATED REPEAT PROTEIN"/>
    <property type="match status" value="1"/>
</dbReference>
<reference evidence="3 4" key="1">
    <citation type="submission" date="2019-06" db="EMBL/GenBank/DDBJ databases">
        <title>Genome analyses of bacteria isolated from kimchi.</title>
        <authorList>
            <person name="Lee S."/>
            <person name="Ahn S."/>
            <person name="Roh S."/>
        </authorList>
    </citation>
    <scope>NUCLEOTIDE SEQUENCE [LARGE SCALE GENOMIC DNA]</scope>
    <source>
        <strain evidence="3 4">CBA4606</strain>
    </source>
</reference>
<dbReference type="Pfam" id="PF21294">
    <property type="entry name" value="Polysacc_lyase_14"/>
    <property type="match status" value="1"/>
</dbReference>
<protein>
    <recommendedName>
        <fullName evidence="2">Polysaccharide lyase 14 domain-containing protein</fullName>
    </recommendedName>
</protein>
<dbReference type="InterPro" id="IPR048958">
    <property type="entry name" value="Polysacc_lyase_14"/>
</dbReference>
<evidence type="ECO:0000259" key="2">
    <source>
        <dbReference type="Pfam" id="PF21294"/>
    </source>
</evidence>
<keyword evidence="4" id="KW-1185">Reference proteome</keyword>
<dbReference type="PANTHER" id="PTHR40124">
    <property type="match status" value="1"/>
</dbReference>
<name>A0A5B8SWH3_9GAMM</name>